<dbReference type="EMBL" id="LR796349">
    <property type="protein sequence ID" value="CAB4138731.1"/>
    <property type="molecule type" value="Genomic_DNA"/>
</dbReference>
<sequence length="116" mass="13155">MDSETMITWLREEAKFSIYRSEEELFNLIADRIESLEDYITSIRGTVVKGEPIGTIKALQADNALKIPREPTQAMMKAGDLAWSEGTLTLAIWQAMYDAALQETGHDRHKRIGKAR</sequence>
<name>A0A6J5LXB2_9CAUD</name>
<accession>A0A6J5LXB2</accession>
<evidence type="ECO:0000313" key="1">
    <source>
        <dbReference type="EMBL" id="CAB4138731.1"/>
    </source>
</evidence>
<gene>
    <name evidence="1" type="ORF">UFOVP344_3</name>
</gene>
<reference evidence="1" key="1">
    <citation type="submission" date="2020-04" db="EMBL/GenBank/DDBJ databases">
        <authorList>
            <person name="Chiriac C."/>
            <person name="Salcher M."/>
            <person name="Ghai R."/>
            <person name="Kavagutti S V."/>
        </authorList>
    </citation>
    <scope>NUCLEOTIDE SEQUENCE</scope>
</reference>
<organism evidence="1">
    <name type="scientific">uncultured Caudovirales phage</name>
    <dbReference type="NCBI Taxonomy" id="2100421"/>
    <lineage>
        <taxon>Viruses</taxon>
        <taxon>Duplodnaviria</taxon>
        <taxon>Heunggongvirae</taxon>
        <taxon>Uroviricota</taxon>
        <taxon>Caudoviricetes</taxon>
        <taxon>Peduoviridae</taxon>
        <taxon>Maltschvirus</taxon>
        <taxon>Maltschvirus maltsch</taxon>
    </lineage>
</organism>
<protein>
    <submittedName>
        <fullName evidence="1">Uncharacterized protein</fullName>
    </submittedName>
</protein>
<proteinExistence type="predicted"/>